<evidence type="ECO:0000313" key="1">
    <source>
        <dbReference type="EMBL" id="MBX56444.1"/>
    </source>
</evidence>
<dbReference type="EMBL" id="GGEC01075960">
    <property type="protein sequence ID" value="MBX56444.1"/>
    <property type="molecule type" value="Transcribed_RNA"/>
</dbReference>
<organism evidence="1">
    <name type="scientific">Rhizophora mucronata</name>
    <name type="common">Asiatic mangrove</name>
    <dbReference type="NCBI Taxonomy" id="61149"/>
    <lineage>
        <taxon>Eukaryota</taxon>
        <taxon>Viridiplantae</taxon>
        <taxon>Streptophyta</taxon>
        <taxon>Embryophyta</taxon>
        <taxon>Tracheophyta</taxon>
        <taxon>Spermatophyta</taxon>
        <taxon>Magnoliopsida</taxon>
        <taxon>eudicotyledons</taxon>
        <taxon>Gunneridae</taxon>
        <taxon>Pentapetalae</taxon>
        <taxon>rosids</taxon>
        <taxon>fabids</taxon>
        <taxon>Malpighiales</taxon>
        <taxon>Rhizophoraceae</taxon>
        <taxon>Rhizophora</taxon>
    </lineage>
</organism>
<reference evidence="1" key="1">
    <citation type="submission" date="2018-02" db="EMBL/GenBank/DDBJ databases">
        <title>Rhizophora mucronata_Transcriptome.</title>
        <authorList>
            <person name="Meera S.P."/>
            <person name="Sreeshan A."/>
            <person name="Augustine A."/>
        </authorList>
    </citation>
    <scope>NUCLEOTIDE SEQUENCE</scope>
    <source>
        <tissue evidence="1">Leaf</tissue>
    </source>
</reference>
<protein>
    <submittedName>
        <fullName evidence="1">Uncharacterized protein</fullName>
    </submittedName>
</protein>
<dbReference type="AlphaFoldDB" id="A0A2P2PP19"/>
<accession>A0A2P2PP19</accession>
<proteinExistence type="predicted"/>
<name>A0A2P2PP19_RHIMU</name>
<sequence length="22" mass="2570">MEAVLEDRSFWGSSWRSELGAR</sequence>